<feature type="transmembrane region" description="Helical" evidence="7">
    <location>
        <begin position="110"/>
        <end position="134"/>
    </location>
</feature>
<feature type="domain" description="Major facilitator superfamily (MFS) profile" evidence="8">
    <location>
        <begin position="19"/>
        <end position="403"/>
    </location>
</feature>
<keyword evidence="3" id="KW-1003">Cell membrane</keyword>
<evidence type="ECO:0000256" key="7">
    <source>
        <dbReference type="SAM" id="Phobius"/>
    </source>
</evidence>
<organism evidence="9 10">
    <name type="scientific">Halomarina halobia</name>
    <dbReference type="NCBI Taxonomy" id="3033386"/>
    <lineage>
        <taxon>Archaea</taxon>
        <taxon>Methanobacteriati</taxon>
        <taxon>Methanobacteriota</taxon>
        <taxon>Stenosarchaea group</taxon>
        <taxon>Halobacteria</taxon>
        <taxon>Halobacteriales</taxon>
        <taxon>Natronomonadaceae</taxon>
        <taxon>Halomarina</taxon>
    </lineage>
</organism>
<feature type="transmembrane region" description="Helical" evidence="7">
    <location>
        <begin position="354"/>
        <end position="376"/>
    </location>
</feature>
<evidence type="ECO:0000256" key="6">
    <source>
        <dbReference type="ARBA" id="ARBA00023136"/>
    </source>
</evidence>
<feature type="transmembrane region" description="Helical" evidence="7">
    <location>
        <begin position="53"/>
        <end position="73"/>
    </location>
</feature>
<keyword evidence="6 7" id="KW-0472">Membrane</keyword>
<feature type="transmembrane region" description="Helical" evidence="7">
    <location>
        <begin position="146"/>
        <end position="168"/>
    </location>
</feature>
<dbReference type="Gene3D" id="1.20.1250.20">
    <property type="entry name" value="MFS general substrate transporter like domains"/>
    <property type="match status" value="1"/>
</dbReference>
<dbReference type="AlphaFoldDB" id="A0ABD6ADM4"/>
<dbReference type="InterPro" id="IPR036259">
    <property type="entry name" value="MFS_trans_sf"/>
</dbReference>
<dbReference type="Pfam" id="PF07690">
    <property type="entry name" value="MFS_1"/>
    <property type="match status" value="1"/>
</dbReference>
<dbReference type="PANTHER" id="PTHR23517:SF3">
    <property type="entry name" value="INTEGRAL MEMBRANE TRANSPORT PROTEIN"/>
    <property type="match status" value="1"/>
</dbReference>
<keyword evidence="2" id="KW-0813">Transport</keyword>
<evidence type="ECO:0000256" key="3">
    <source>
        <dbReference type="ARBA" id="ARBA00022475"/>
    </source>
</evidence>
<feature type="transmembrane region" description="Helical" evidence="7">
    <location>
        <begin position="285"/>
        <end position="305"/>
    </location>
</feature>
<feature type="transmembrane region" description="Helical" evidence="7">
    <location>
        <begin position="174"/>
        <end position="191"/>
    </location>
</feature>
<feature type="transmembrane region" description="Helical" evidence="7">
    <location>
        <begin position="311"/>
        <end position="333"/>
    </location>
</feature>
<dbReference type="InterPro" id="IPR020846">
    <property type="entry name" value="MFS_dom"/>
</dbReference>
<feature type="transmembrane region" description="Helical" evidence="7">
    <location>
        <begin position="85"/>
        <end position="104"/>
    </location>
</feature>
<dbReference type="Proteomes" id="UP001596547">
    <property type="component" value="Unassembled WGS sequence"/>
</dbReference>
<evidence type="ECO:0000256" key="5">
    <source>
        <dbReference type="ARBA" id="ARBA00022989"/>
    </source>
</evidence>
<keyword evidence="10" id="KW-1185">Reference proteome</keyword>
<evidence type="ECO:0000313" key="9">
    <source>
        <dbReference type="EMBL" id="MFC7318659.1"/>
    </source>
</evidence>
<dbReference type="SUPFAM" id="SSF103473">
    <property type="entry name" value="MFS general substrate transporter"/>
    <property type="match status" value="1"/>
</dbReference>
<feature type="transmembrane region" description="Helical" evidence="7">
    <location>
        <begin position="382"/>
        <end position="402"/>
    </location>
</feature>
<sequence length="420" mass="42961">MPSLTTLFGDDAAIVDDRGFRLLLLANLSPPLGTALVSPLLDALTSPYAVSEARIGLMITAFTAPSIVLIPLVGALSDRVGRKPVLLVGLLLFGVGGTGLAFTADFRAVLALRFLQGIGFAGLTPVIVTSLGDLYEAGEEATAQGIRFATSGLTLMVFPLLAGVLVSVAWNVPFLLYALPFPVAVLVWRYFEEPSSPGRGRTSERGQTRALLRLVSQPRIAAVLVGRSVPNFLYIAFLTYNSFIVVRAVDGSPEQAGILVAVTSIVHASAATQAGRITALFESRLWPLVGATLSMGVGLAVIGLAPALPVALVGGVGVGAGFGVSLSLYRSVITGFTASLRGGLVSVGASLGRIAATVAPLVMGIAVANLAGALGFVAAVRWTVAATGLLCAAVGVACLAVARASPPVYADSVTGRVRDA</sequence>
<dbReference type="RefSeq" id="WP_276306502.1">
    <property type="nucleotide sequence ID" value="NZ_CP119993.1"/>
</dbReference>
<dbReference type="EMBL" id="JBHTBF010000003">
    <property type="protein sequence ID" value="MFC7318659.1"/>
    <property type="molecule type" value="Genomic_DNA"/>
</dbReference>
<keyword evidence="4 7" id="KW-0812">Transmembrane</keyword>
<evidence type="ECO:0000259" key="8">
    <source>
        <dbReference type="PROSITE" id="PS50850"/>
    </source>
</evidence>
<keyword evidence="5 7" id="KW-1133">Transmembrane helix</keyword>
<comment type="subcellular location">
    <subcellularLocation>
        <location evidence="1">Cell membrane</location>
        <topology evidence="1">Multi-pass membrane protein</topology>
    </subcellularLocation>
</comment>
<evidence type="ECO:0000313" key="10">
    <source>
        <dbReference type="Proteomes" id="UP001596547"/>
    </source>
</evidence>
<dbReference type="PROSITE" id="PS00216">
    <property type="entry name" value="SUGAR_TRANSPORT_1"/>
    <property type="match status" value="1"/>
</dbReference>
<accession>A0ABD6ADM4</accession>
<comment type="caution">
    <text evidence="9">The sequence shown here is derived from an EMBL/GenBank/DDBJ whole genome shotgun (WGS) entry which is preliminary data.</text>
</comment>
<protein>
    <submittedName>
        <fullName evidence="9">MFS transporter</fullName>
    </submittedName>
</protein>
<evidence type="ECO:0000256" key="4">
    <source>
        <dbReference type="ARBA" id="ARBA00022692"/>
    </source>
</evidence>
<name>A0ABD6ADM4_9EURY</name>
<dbReference type="InterPro" id="IPR005829">
    <property type="entry name" value="Sugar_transporter_CS"/>
</dbReference>
<dbReference type="GO" id="GO:0005886">
    <property type="term" value="C:plasma membrane"/>
    <property type="evidence" value="ECO:0007669"/>
    <property type="project" value="UniProtKB-SubCell"/>
</dbReference>
<proteinExistence type="predicted"/>
<gene>
    <name evidence="9" type="ORF">ACFQPE_17940</name>
</gene>
<dbReference type="PROSITE" id="PS50850">
    <property type="entry name" value="MFS"/>
    <property type="match status" value="1"/>
</dbReference>
<dbReference type="GeneID" id="79317152"/>
<dbReference type="PANTHER" id="PTHR23517">
    <property type="entry name" value="RESISTANCE PROTEIN MDTM, PUTATIVE-RELATED-RELATED"/>
    <property type="match status" value="1"/>
</dbReference>
<dbReference type="InterPro" id="IPR011701">
    <property type="entry name" value="MFS"/>
</dbReference>
<evidence type="ECO:0000256" key="1">
    <source>
        <dbReference type="ARBA" id="ARBA00004651"/>
    </source>
</evidence>
<dbReference type="InterPro" id="IPR050171">
    <property type="entry name" value="MFS_Transporters"/>
</dbReference>
<reference evidence="9 10" key="1">
    <citation type="journal article" date="2019" name="Int. J. Syst. Evol. Microbiol.">
        <title>The Global Catalogue of Microorganisms (GCM) 10K type strain sequencing project: providing services to taxonomists for standard genome sequencing and annotation.</title>
        <authorList>
            <consortium name="The Broad Institute Genomics Platform"/>
            <consortium name="The Broad Institute Genome Sequencing Center for Infectious Disease"/>
            <person name="Wu L."/>
            <person name="Ma J."/>
        </authorList>
    </citation>
    <scope>NUCLEOTIDE SEQUENCE [LARGE SCALE GENOMIC DNA]</scope>
    <source>
        <strain evidence="9 10">PSR21</strain>
    </source>
</reference>
<evidence type="ECO:0000256" key="2">
    <source>
        <dbReference type="ARBA" id="ARBA00022448"/>
    </source>
</evidence>